<dbReference type="SUPFAM" id="SSF48452">
    <property type="entry name" value="TPR-like"/>
    <property type="match status" value="1"/>
</dbReference>
<gene>
    <name evidence="1" type="ORF">AS202_05085</name>
</gene>
<dbReference type="InterPro" id="IPR011990">
    <property type="entry name" value="TPR-like_helical_dom_sf"/>
</dbReference>
<dbReference type="AlphaFoldDB" id="A0A0S7E5G9"/>
<dbReference type="SMART" id="SM00028">
    <property type="entry name" value="TPR"/>
    <property type="match status" value="2"/>
</dbReference>
<proteinExistence type="predicted"/>
<accession>A0A0S7E5G9</accession>
<reference evidence="1 2" key="1">
    <citation type="journal article" date="2016" name="J. Zhejiang Univ. Sci. B">
        <title>Antibiotic resistance mechanisms of Myroides sp.</title>
        <authorList>
            <person name="Hu S."/>
            <person name="Yuan S."/>
            <person name="Qu H."/>
            <person name="Jiang T."/>
            <person name="Zhou Y."/>
            <person name="Wang M."/>
            <person name="Ming D."/>
        </authorList>
    </citation>
    <scope>NUCLEOTIDE SEQUENCE [LARGE SCALE GENOMIC DNA]</scope>
    <source>
        <strain evidence="1 2">PR63039</strain>
    </source>
</reference>
<dbReference type="InterPro" id="IPR003646">
    <property type="entry name" value="SH3-like_bac-type"/>
</dbReference>
<dbReference type="InterPro" id="IPR019734">
    <property type="entry name" value="TPR_rpt"/>
</dbReference>
<dbReference type="PROSITE" id="PS50293">
    <property type="entry name" value="TPR_REGION"/>
    <property type="match status" value="1"/>
</dbReference>
<dbReference type="Gene3D" id="2.30.30.40">
    <property type="entry name" value="SH3 Domains"/>
    <property type="match status" value="1"/>
</dbReference>
<name>A0A0S7E5G9_9FLAO</name>
<organism evidence="1 2">
    <name type="scientific">Myroides odoratimimus</name>
    <dbReference type="NCBI Taxonomy" id="76832"/>
    <lineage>
        <taxon>Bacteria</taxon>
        <taxon>Pseudomonadati</taxon>
        <taxon>Bacteroidota</taxon>
        <taxon>Flavobacteriia</taxon>
        <taxon>Flavobacteriales</taxon>
        <taxon>Flavobacteriaceae</taxon>
        <taxon>Myroides</taxon>
    </lineage>
</organism>
<evidence type="ECO:0000313" key="1">
    <source>
        <dbReference type="EMBL" id="ALU25548.1"/>
    </source>
</evidence>
<protein>
    <submittedName>
        <fullName evidence="1">Uncharacterized protein</fullName>
    </submittedName>
</protein>
<dbReference type="Pfam" id="PF13432">
    <property type="entry name" value="TPR_16"/>
    <property type="match status" value="1"/>
</dbReference>
<sequence length="252" mass="29212">MKHIITLFIFVLSFHTWAQTDSWKQQFDKGNALYQKEKYSEAITAFKAIEKQEASSPEVFFNLANAYYKTRDYVNAVYYYEKALKLNPSDTAIETNLNYARKELIDDITIVKQYDNEDILHQSLGKLSVDQWATLATVMSFVVLLCFVVYYLNHSSTIKRISFVLMLVSILVIGGSVYAATFEQKYASKTTAAILFTEKVNLKEEAKNTSRTLKELHEGTKVYILEKKALWIRVKLDDQQEGWIEENTIKYI</sequence>
<dbReference type="Gene3D" id="1.25.40.10">
    <property type="entry name" value="Tetratricopeptide repeat domain"/>
    <property type="match status" value="1"/>
</dbReference>
<dbReference type="Proteomes" id="UP000069030">
    <property type="component" value="Chromosome"/>
</dbReference>
<dbReference type="PROSITE" id="PS50005">
    <property type="entry name" value="TPR"/>
    <property type="match status" value="1"/>
</dbReference>
<dbReference type="RefSeq" id="WP_006258006.1">
    <property type="nucleotide sequence ID" value="NZ_BCMQ01000002.1"/>
</dbReference>
<dbReference type="EMBL" id="CP013690">
    <property type="protein sequence ID" value="ALU25548.1"/>
    <property type="molecule type" value="Genomic_DNA"/>
</dbReference>
<dbReference type="SMART" id="SM00287">
    <property type="entry name" value="SH3b"/>
    <property type="match status" value="1"/>
</dbReference>
<dbReference type="KEGG" id="mod:AS202_05085"/>
<evidence type="ECO:0000313" key="2">
    <source>
        <dbReference type="Proteomes" id="UP000069030"/>
    </source>
</evidence>
<dbReference type="eggNOG" id="COG0457">
    <property type="taxonomic scope" value="Bacteria"/>
</dbReference>